<keyword evidence="5" id="KW-1185">Reference proteome</keyword>
<evidence type="ECO:0000256" key="1">
    <source>
        <dbReference type="ARBA" id="ARBA00022679"/>
    </source>
</evidence>
<proteinExistence type="predicted"/>
<protein>
    <recommendedName>
        <fullName evidence="3">eCIS core domain-containing protein</fullName>
    </recommendedName>
</protein>
<dbReference type="InterPro" id="IPR025295">
    <property type="entry name" value="eCIS_core_dom"/>
</dbReference>
<evidence type="ECO:0000313" key="5">
    <source>
        <dbReference type="Proteomes" id="UP000839052"/>
    </source>
</evidence>
<feature type="domain" description="eCIS core" evidence="3">
    <location>
        <begin position="119"/>
        <end position="195"/>
    </location>
</feature>
<evidence type="ECO:0000313" key="4">
    <source>
        <dbReference type="EMBL" id="CAG9931846.1"/>
    </source>
</evidence>
<evidence type="ECO:0000259" key="3">
    <source>
        <dbReference type="Pfam" id="PF13699"/>
    </source>
</evidence>
<sequence>MSTVASLQNTAAKSPLVGKSPYAGLLLQRKCACGGPASLSGECGECNKKRLQKKLSIGASNDPLEQEADRIADQVLAAPVHSTVSGAAPSIQRFIDQSSGETGTAPSSVDRVLAGSGSPLDTVLQQDMGQRFGHDFSQVRVHTGLAAEESARDVHAHAYTVGHNIVFGAVGFAPRSHEGRKLLAHELTHVVQMERAPTQIKRKIRSDPQASLNKFLSGKGVQHYTESNSVYERAKGGAVNFEQEILIDMLASPRIFNVEGGSDSVAASNLNNHLKARIGIVFFAGQKKYNFAALAGWSMNPKYYEWDVSKGTWKMKPDVNRQEAWDDLNVNAKLYAIGCAAATDLTMKGGSKGADIIDKPSSDINDWVPGEAGYIENTNYPPGGGIGVLGENLIYTGNGKFWGHLPGTDTYRTLPEWIKEVHSWHKGAKVLDKRELPATGLMDK</sequence>
<keyword evidence="1" id="KW-0808">Transferase</keyword>
<gene>
    <name evidence="4" type="ORF">NTG6680_0593</name>
</gene>
<reference evidence="4 5" key="1">
    <citation type="submission" date="2021-10" db="EMBL/GenBank/DDBJ databases">
        <authorList>
            <person name="Koch H."/>
        </authorList>
    </citation>
    <scope>NUCLEOTIDE SEQUENCE [LARGE SCALE GENOMIC DNA]</scope>
    <source>
        <strain evidence="4">6680</strain>
    </source>
</reference>
<name>A0ABN8AGI6_9PROT</name>
<dbReference type="Pfam" id="PF13699">
    <property type="entry name" value="eCIS_core"/>
    <property type="match status" value="1"/>
</dbReference>
<keyword evidence="2" id="KW-0749">Sporulation</keyword>
<dbReference type="Pfam" id="PF20085">
    <property type="entry name" value="TGL"/>
    <property type="match status" value="1"/>
</dbReference>
<dbReference type="Proteomes" id="UP000839052">
    <property type="component" value="Chromosome"/>
</dbReference>
<dbReference type="EMBL" id="OU912926">
    <property type="protein sequence ID" value="CAG9931846.1"/>
    <property type="molecule type" value="Genomic_DNA"/>
</dbReference>
<accession>A0ABN8AGI6</accession>
<dbReference type="RefSeq" id="WP_239795891.1">
    <property type="nucleotide sequence ID" value="NZ_OU912926.1"/>
</dbReference>
<evidence type="ECO:0000256" key="2">
    <source>
        <dbReference type="ARBA" id="ARBA00022969"/>
    </source>
</evidence>
<dbReference type="InterPro" id="IPR020916">
    <property type="entry name" value="Gln_gamma-glutamylTfrase_bac"/>
</dbReference>
<organism evidence="4 5">
    <name type="scientific">Candidatus Nitrotoga arctica</name>
    <dbReference type="NCBI Taxonomy" id="453162"/>
    <lineage>
        <taxon>Bacteria</taxon>
        <taxon>Pseudomonadati</taxon>
        <taxon>Pseudomonadota</taxon>
        <taxon>Betaproteobacteria</taxon>
        <taxon>Nitrosomonadales</taxon>
        <taxon>Gallionellaceae</taxon>
        <taxon>Candidatus Nitrotoga</taxon>
    </lineage>
</organism>